<feature type="domain" description="PGG" evidence="2">
    <location>
        <begin position="334"/>
        <end position="434"/>
    </location>
</feature>
<dbReference type="GO" id="GO:0016020">
    <property type="term" value="C:membrane"/>
    <property type="evidence" value="ECO:0007669"/>
    <property type="project" value="TreeGrafter"/>
</dbReference>
<dbReference type="Gramene" id="KVH99818">
    <property type="protein sequence ID" value="KVH99818"/>
    <property type="gene ID" value="Ccrd_021931"/>
</dbReference>
<dbReference type="AlphaFoldDB" id="A0A103XZM0"/>
<protein>
    <submittedName>
        <fullName evidence="3">Ankyrin repeat-containing protein</fullName>
    </submittedName>
</protein>
<dbReference type="PANTHER" id="PTHR24177:SF301">
    <property type="entry name" value="ANKYRIN REPEAT-CONTAINING DOMAIN, PGG DOMAIN PROTEIN-RELATED"/>
    <property type="match status" value="1"/>
</dbReference>
<dbReference type="Proteomes" id="UP000243975">
    <property type="component" value="Unassembled WGS sequence"/>
</dbReference>
<comment type="caution">
    <text evidence="3">The sequence shown here is derived from an EMBL/GenBank/DDBJ whole genome shotgun (WGS) entry which is preliminary data.</text>
</comment>
<feature type="transmembrane region" description="Helical" evidence="1">
    <location>
        <begin position="382"/>
        <end position="406"/>
    </location>
</feature>
<keyword evidence="1" id="KW-0472">Membrane</keyword>
<feature type="transmembrane region" description="Helical" evidence="1">
    <location>
        <begin position="344"/>
        <end position="362"/>
    </location>
</feature>
<dbReference type="Pfam" id="PF13962">
    <property type="entry name" value="PGG"/>
    <property type="match status" value="1"/>
</dbReference>
<evidence type="ECO:0000313" key="4">
    <source>
        <dbReference type="Proteomes" id="UP000243975"/>
    </source>
</evidence>
<evidence type="ECO:0000259" key="2">
    <source>
        <dbReference type="Pfam" id="PF13962"/>
    </source>
</evidence>
<dbReference type="SMART" id="SM00248">
    <property type="entry name" value="ANK"/>
    <property type="match status" value="5"/>
</dbReference>
<dbReference type="SUPFAM" id="SSF48403">
    <property type="entry name" value="Ankyrin repeat"/>
    <property type="match status" value="1"/>
</dbReference>
<dbReference type="Gene3D" id="1.25.40.20">
    <property type="entry name" value="Ankyrin repeat-containing domain"/>
    <property type="match status" value="1"/>
</dbReference>
<proteinExistence type="predicted"/>
<dbReference type="PANTHER" id="PTHR24177">
    <property type="entry name" value="CASKIN"/>
    <property type="match status" value="1"/>
</dbReference>
<dbReference type="EMBL" id="LEKV01003413">
    <property type="protein sequence ID" value="KVH99818.1"/>
    <property type="molecule type" value="Genomic_DNA"/>
</dbReference>
<keyword evidence="1" id="KW-1133">Transmembrane helix</keyword>
<organism evidence="3 4">
    <name type="scientific">Cynara cardunculus var. scolymus</name>
    <name type="common">Globe artichoke</name>
    <name type="synonym">Cynara scolymus</name>
    <dbReference type="NCBI Taxonomy" id="59895"/>
    <lineage>
        <taxon>Eukaryota</taxon>
        <taxon>Viridiplantae</taxon>
        <taxon>Streptophyta</taxon>
        <taxon>Embryophyta</taxon>
        <taxon>Tracheophyta</taxon>
        <taxon>Spermatophyta</taxon>
        <taxon>Magnoliopsida</taxon>
        <taxon>eudicotyledons</taxon>
        <taxon>Gunneridae</taxon>
        <taxon>Pentapetalae</taxon>
        <taxon>asterids</taxon>
        <taxon>campanulids</taxon>
        <taxon>Asterales</taxon>
        <taxon>Asteraceae</taxon>
        <taxon>Carduoideae</taxon>
        <taxon>Cardueae</taxon>
        <taxon>Carduinae</taxon>
        <taxon>Cynara</taxon>
    </lineage>
</organism>
<sequence length="440" mass="49759">MDTCIPLYEASITGDWKTAKTILQTKRDLVRYSITEQCETALHVAASAQRNTESTEFVQNLVRMMEKEDLVLQNNTGNTALCLAAAAGNVEIAEIMVNINEDLLIIPNRKEMMPLYVAALFRNHDMVKYLYESSRKMNGHVICFKVGTAAKENKAMQLLREIWKAIEEKPKIEIDTILRGPSTVIGEKRTYPSRVLFIAAEMGNTKFVIELIRKYPDLIWKQNDNRQSIFHVAVSHRRASIYNLLYEIGSMKDFITSLKDHEGNNMLHLVGKKIEKNQPQDVPGVAFQLQRELLWFKEVESIIPANIKNQKNMAGQTPHELFTDTHKALVSEAEKWMKGTASQCMVVAALIATMVFAVAFTIPGGYNQHDGLPMFLHEGSFIVFVVLDAISLIPSSTSILMFLSILTSRYSQNDFLEPLPNKLMAGLATLFLSCHYDDCF</sequence>
<dbReference type="OMA" id="SHRHESI"/>
<accession>A0A103XZM0</accession>
<dbReference type="InterPro" id="IPR026961">
    <property type="entry name" value="PGG_dom"/>
</dbReference>
<name>A0A103XZM0_CYNCS</name>
<keyword evidence="1" id="KW-0812">Transmembrane</keyword>
<evidence type="ECO:0000313" key="3">
    <source>
        <dbReference type="EMBL" id="KVH99818.1"/>
    </source>
</evidence>
<keyword evidence="4" id="KW-1185">Reference proteome</keyword>
<dbReference type="Pfam" id="PF12796">
    <property type="entry name" value="Ank_2"/>
    <property type="match status" value="1"/>
</dbReference>
<evidence type="ECO:0000256" key="1">
    <source>
        <dbReference type="SAM" id="Phobius"/>
    </source>
</evidence>
<gene>
    <name evidence="3" type="ORF">Ccrd_021931</name>
</gene>
<dbReference type="STRING" id="59895.A0A103XZM0"/>
<dbReference type="InterPro" id="IPR002110">
    <property type="entry name" value="Ankyrin_rpt"/>
</dbReference>
<reference evidence="3 4" key="1">
    <citation type="journal article" date="2016" name="Sci. Rep.">
        <title>The genome sequence of the outbreeding globe artichoke constructed de novo incorporating a phase-aware low-pass sequencing strategy of F1 progeny.</title>
        <authorList>
            <person name="Scaglione D."/>
            <person name="Reyes-Chin-Wo S."/>
            <person name="Acquadro A."/>
            <person name="Froenicke L."/>
            <person name="Portis E."/>
            <person name="Beitel C."/>
            <person name="Tirone M."/>
            <person name="Mauro R."/>
            <person name="Lo Monaco A."/>
            <person name="Mauromicale G."/>
            <person name="Faccioli P."/>
            <person name="Cattivelli L."/>
            <person name="Rieseberg L."/>
            <person name="Michelmore R."/>
            <person name="Lanteri S."/>
        </authorList>
    </citation>
    <scope>NUCLEOTIDE SEQUENCE [LARGE SCALE GENOMIC DNA]</scope>
    <source>
        <strain evidence="3">2C</strain>
    </source>
</reference>
<dbReference type="InterPro" id="IPR036770">
    <property type="entry name" value="Ankyrin_rpt-contain_sf"/>
</dbReference>